<dbReference type="InterPro" id="IPR013325">
    <property type="entry name" value="RNA_pol_sigma_r2"/>
</dbReference>
<evidence type="ECO:0000259" key="2">
    <source>
        <dbReference type="Pfam" id="PF04542"/>
    </source>
</evidence>
<feature type="region of interest" description="Disordered" evidence="1">
    <location>
        <begin position="70"/>
        <end position="90"/>
    </location>
</feature>
<protein>
    <submittedName>
        <fullName evidence="3">RNA polymerase subunit sigma</fullName>
    </submittedName>
</protein>
<dbReference type="Proteomes" id="UP000696294">
    <property type="component" value="Unassembled WGS sequence"/>
</dbReference>
<gene>
    <name evidence="3" type="ORF">HCN51_35890</name>
</gene>
<keyword evidence="4" id="KW-1185">Reference proteome</keyword>
<proteinExistence type="predicted"/>
<dbReference type="EMBL" id="JAATEP010000032">
    <property type="protein sequence ID" value="NJP94759.1"/>
    <property type="molecule type" value="Genomic_DNA"/>
</dbReference>
<evidence type="ECO:0000313" key="4">
    <source>
        <dbReference type="Proteomes" id="UP000696294"/>
    </source>
</evidence>
<feature type="compositionally biased region" description="Basic and acidic residues" evidence="1">
    <location>
        <begin position="183"/>
        <end position="196"/>
    </location>
</feature>
<reference evidence="3 4" key="1">
    <citation type="submission" date="2020-03" db="EMBL/GenBank/DDBJ databases">
        <title>WGS of actinomycetes isolated from Thailand.</title>
        <authorList>
            <person name="Thawai C."/>
        </authorList>
    </citation>
    <scope>NUCLEOTIDE SEQUENCE [LARGE SCALE GENOMIC DNA]</scope>
    <source>
        <strain evidence="3 4">FMUSA5-5</strain>
    </source>
</reference>
<evidence type="ECO:0000256" key="1">
    <source>
        <dbReference type="SAM" id="MobiDB-lite"/>
    </source>
</evidence>
<dbReference type="InterPro" id="IPR007627">
    <property type="entry name" value="RNA_pol_sigma70_r2"/>
</dbReference>
<feature type="region of interest" description="Disordered" evidence="1">
    <location>
        <begin position="135"/>
        <end position="203"/>
    </location>
</feature>
<dbReference type="Gene3D" id="1.10.1740.10">
    <property type="match status" value="1"/>
</dbReference>
<organism evidence="3 4">
    <name type="scientific">Nonomuraea composti</name>
    <dbReference type="NCBI Taxonomy" id="2720023"/>
    <lineage>
        <taxon>Bacteria</taxon>
        <taxon>Bacillati</taxon>
        <taxon>Actinomycetota</taxon>
        <taxon>Actinomycetes</taxon>
        <taxon>Streptosporangiales</taxon>
        <taxon>Streptosporangiaceae</taxon>
        <taxon>Nonomuraea</taxon>
    </lineage>
</organism>
<comment type="caution">
    <text evidence="3">The sequence shown here is derived from an EMBL/GenBank/DDBJ whole genome shotgun (WGS) entry which is preliminary data.</text>
</comment>
<evidence type="ECO:0000313" key="3">
    <source>
        <dbReference type="EMBL" id="NJP94759.1"/>
    </source>
</evidence>
<feature type="domain" description="RNA polymerase sigma-70 region 2" evidence="2">
    <location>
        <begin position="5"/>
        <end position="72"/>
    </location>
</feature>
<sequence>MEDFYLRHFGTVTRFVVWPTADPHTMADLTVEIFLAALHSRHTYRPGRGSEAGWLYGVARNLLLAQRRRTEREARASNGSSPRLLGSDGIAGLTDRIDAEEPAPARCQPRPTCRAGKGVARVRGVISQLTVVEAAPSPGHEGRNGQNPTGALARTAAGGRGGGRDGGGRRTAGIEGAGVGCRQEPRRDRHCADQRVRQAQGAG</sequence>
<name>A0ABX1BG96_9ACTN</name>
<dbReference type="SUPFAM" id="SSF88946">
    <property type="entry name" value="Sigma2 domain of RNA polymerase sigma factors"/>
    <property type="match status" value="1"/>
</dbReference>
<accession>A0ABX1BG96</accession>
<dbReference type="Pfam" id="PF04542">
    <property type="entry name" value="Sigma70_r2"/>
    <property type="match status" value="1"/>
</dbReference>